<feature type="domain" description="C2H2-type" evidence="11">
    <location>
        <begin position="783"/>
        <end position="810"/>
    </location>
</feature>
<comment type="subcellular location">
    <subcellularLocation>
        <location evidence="1">Nucleus</location>
    </subcellularLocation>
</comment>
<keyword evidence="6" id="KW-0805">Transcription regulation</keyword>
<evidence type="ECO:0000256" key="6">
    <source>
        <dbReference type="ARBA" id="ARBA00023015"/>
    </source>
</evidence>
<feature type="domain" description="C2H2-type" evidence="11">
    <location>
        <begin position="1032"/>
        <end position="1060"/>
    </location>
</feature>
<evidence type="ECO:0000256" key="1">
    <source>
        <dbReference type="ARBA" id="ARBA00004123"/>
    </source>
</evidence>
<protein>
    <recommendedName>
        <fullName evidence="11">C2H2-type domain-containing protein</fullName>
    </recommendedName>
</protein>
<dbReference type="Gene3D" id="3.30.160.60">
    <property type="entry name" value="Classic Zinc Finger"/>
    <property type="match status" value="7"/>
</dbReference>
<keyword evidence="3" id="KW-0677">Repeat</keyword>
<dbReference type="GO" id="GO:0010468">
    <property type="term" value="P:regulation of gene expression"/>
    <property type="evidence" value="ECO:0007669"/>
    <property type="project" value="UniProtKB-ARBA"/>
</dbReference>
<dbReference type="PANTHER" id="PTHR47772">
    <property type="entry name" value="ZINC FINGER PROTEIN 200"/>
    <property type="match status" value="1"/>
</dbReference>
<keyword evidence="5" id="KW-0862">Zinc</keyword>
<sequence>MSKLTDGLPIEMSDFKCQLNGLLAILQKLPCGEQQVALDLLQSTINHQLNGAQHIKNNASESLSQEQCLQENHQCLHQKIRNTEIHCDMQPHASNETTVQASLHEVPNKKSLPMSQYQSLHQETKQNGHIKHLQEKSSLNIIPHTSDSVLLNKKHKAIEADRNILVLHKTLESQKAQDSQQHTIETKIFNKSQEHTVDLQTSKGSKQTVLSIKETQCPQNILDFRSVTDPQENTSFFKTLNEDQSQVIDEETVYGTQQNTDCEGNTADCLQQTSDLEHSYKMLPVSSLEKMHTSQNKTVPLLSQDETHQLSSGNSELDDTGQQVQEFATILRPHDQNRKLYALQEPNSPKDFQSECSLISDESHSRISDVKQERSGGKQSLGNRCVTFDDTSSSNSFNVPNFSNIHDKDSLYPEETAYIFPYLERDNSEKIYFKIQNVSARKPQDNFENAPAISYSNDNFLECNAESKDPWNDLQSDKNPVDLSNASSVYNSGKIRKAENLDPSYVSYVQTSKMKARACKNVLNESGNMVNKTNEKTNNSEAKVIRKKKCLTGFPGEIRRQRKARKVKSVSVIKETVKCLSQDGNCVPSSDNDALQVDLKTDKIGCDIVYEQISHDTVKKSEVHISMMKQHPATLLTSQNFSKSLTHGVDSLDKKHADECGDSCKSGQITLTSIQDTVRLTETNQEDQGKEVSSPNLLPVCCRSCKRELPDVSLLSVHRRQCEGHFSCTFCEAKFVHKVTFSRHMEGHKKNVCSKCHQSFCSHKKLKAHMKLEHNFDLVSNTYPCHMCSRTFLKRSSLYYHLKIHATSNEHVCQKCGVFCKGNESYSLHMAEHFKATSFHCHICTACFRRRQQYDDHLKYHKKNNCEICGQPFTTKRALIRHCRIEHKTLPQNVTIDRKYKCEKCDRIFNRPSMLRHHLQLHGGVKPLECRLCNKQFSHRRSLRKHMSSTIHEHMLLTNNLQKDHAYDLKQNFAFVCEYCGIKLPTRHMLSKHSRLAHEVGIIWSCPHCEYKTKRNHALKRHMELHLESRNFMCEVCGSSFHTLATLKDHHSFVHSDERNFKCSQCNKSFKNKSSLARHSRTHSDDRPYQCHCGASYKRLSHLKRHIFSAHNEILKSRAVKKFMRTEETKNNTEQSFDRQDPTRPTEFSDGEEFEFVSVSNSSLSPVIQTETSVKSASDVLLPAQESIILMGESSNSEQGHLIAVADSQIIQLIPSTFQFPQENTFQAVSLVSASELHTLPLSAAAPYGPVAQNNQVVVEPFSLNQNSDTMVMVPASQDDHTHIGETDTIRTTFRTLETEALTDSSHIERDKRGGKQGISLHALESHTDLSVTPSLGTFDYSAPASSQALLPTLPPPHYITHAHNSNAQINQDLLQPNLICSDFILPVDGAR</sequence>
<keyword evidence="8" id="KW-0539">Nucleus</keyword>
<dbReference type="Proteomes" id="UP001445076">
    <property type="component" value="Unassembled WGS sequence"/>
</dbReference>
<dbReference type="EMBL" id="JARKIK010000012">
    <property type="protein sequence ID" value="KAK8748407.1"/>
    <property type="molecule type" value="Genomic_DNA"/>
</dbReference>
<evidence type="ECO:0000256" key="5">
    <source>
        <dbReference type="ARBA" id="ARBA00022833"/>
    </source>
</evidence>
<feature type="region of interest" description="Disordered" evidence="10">
    <location>
        <begin position="363"/>
        <end position="382"/>
    </location>
</feature>
<reference evidence="12 13" key="1">
    <citation type="journal article" date="2024" name="BMC Genomics">
        <title>Genome assembly of redclaw crayfish (Cherax quadricarinatus) provides insights into its immune adaptation and hypoxia tolerance.</title>
        <authorList>
            <person name="Liu Z."/>
            <person name="Zheng J."/>
            <person name="Li H."/>
            <person name="Fang K."/>
            <person name="Wang S."/>
            <person name="He J."/>
            <person name="Zhou D."/>
            <person name="Weng S."/>
            <person name="Chi M."/>
            <person name="Gu Z."/>
            <person name="He J."/>
            <person name="Li F."/>
            <person name="Wang M."/>
        </authorList>
    </citation>
    <scope>NUCLEOTIDE SEQUENCE [LARGE SCALE GENOMIC DNA]</scope>
    <source>
        <strain evidence="12">ZL_2023a</strain>
    </source>
</reference>
<feature type="domain" description="C2H2-type" evidence="11">
    <location>
        <begin position="839"/>
        <end position="866"/>
    </location>
</feature>
<dbReference type="SMART" id="SM00355">
    <property type="entry name" value="ZnF_C2H2"/>
    <property type="match status" value="14"/>
</dbReference>
<evidence type="ECO:0000256" key="4">
    <source>
        <dbReference type="ARBA" id="ARBA00022771"/>
    </source>
</evidence>
<feature type="domain" description="C2H2-type" evidence="11">
    <location>
        <begin position="1061"/>
        <end position="1088"/>
    </location>
</feature>
<feature type="domain" description="C2H2-type" evidence="11">
    <location>
        <begin position="900"/>
        <end position="927"/>
    </location>
</feature>
<name>A0AAW0Y9K1_CHEQU</name>
<dbReference type="InterPro" id="IPR036236">
    <property type="entry name" value="Znf_C2H2_sf"/>
</dbReference>
<feature type="compositionally biased region" description="Basic and acidic residues" evidence="10">
    <location>
        <begin position="1127"/>
        <end position="1144"/>
    </location>
</feature>
<dbReference type="PANTHER" id="PTHR47772:SF13">
    <property type="entry name" value="GASTRULA ZINC FINGER PROTEIN XLCGF49.1-LIKE-RELATED"/>
    <property type="match status" value="1"/>
</dbReference>
<feature type="compositionally biased region" description="Basic and acidic residues" evidence="10">
    <location>
        <begin position="363"/>
        <end position="376"/>
    </location>
</feature>
<dbReference type="GO" id="GO:0005634">
    <property type="term" value="C:nucleus"/>
    <property type="evidence" value="ECO:0007669"/>
    <property type="project" value="UniProtKB-SubCell"/>
</dbReference>
<feature type="domain" description="C2H2-type" evidence="11">
    <location>
        <begin position="1004"/>
        <end position="1031"/>
    </location>
</feature>
<feature type="domain" description="C2H2-type" evidence="11">
    <location>
        <begin position="928"/>
        <end position="952"/>
    </location>
</feature>
<organism evidence="12 13">
    <name type="scientific">Cherax quadricarinatus</name>
    <name type="common">Australian red claw crayfish</name>
    <dbReference type="NCBI Taxonomy" id="27406"/>
    <lineage>
        <taxon>Eukaryota</taxon>
        <taxon>Metazoa</taxon>
        <taxon>Ecdysozoa</taxon>
        <taxon>Arthropoda</taxon>
        <taxon>Crustacea</taxon>
        <taxon>Multicrustacea</taxon>
        <taxon>Malacostraca</taxon>
        <taxon>Eumalacostraca</taxon>
        <taxon>Eucarida</taxon>
        <taxon>Decapoda</taxon>
        <taxon>Pleocyemata</taxon>
        <taxon>Astacidea</taxon>
        <taxon>Parastacoidea</taxon>
        <taxon>Parastacidae</taxon>
        <taxon>Cherax</taxon>
    </lineage>
</organism>
<dbReference type="InterPro" id="IPR050636">
    <property type="entry name" value="C2H2-ZF_domain-containing"/>
</dbReference>
<dbReference type="FunFam" id="3.30.160.60:FF:000744">
    <property type="entry name" value="zinc finger E-box-binding homeobox 1"/>
    <property type="match status" value="1"/>
</dbReference>
<keyword evidence="2" id="KW-0479">Metal-binding</keyword>
<keyword evidence="4 9" id="KW-0863">Zinc-finger</keyword>
<feature type="domain" description="C2H2-type" evidence="11">
    <location>
        <begin position="975"/>
        <end position="998"/>
    </location>
</feature>
<comment type="caution">
    <text evidence="12">The sequence shown here is derived from an EMBL/GenBank/DDBJ whole genome shotgun (WGS) entry which is preliminary data.</text>
</comment>
<feature type="region of interest" description="Disordered" evidence="10">
    <location>
        <begin position="1127"/>
        <end position="1148"/>
    </location>
</feature>
<evidence type="ECO:0000256" key="9">
    <source>
        <dbReference type="PROSITE-ProRule" id="PRU00042"/>
    </source>
</evidence>
<evidence type="ECO:0000256" key="10">
    <source>
        <dbReference type="SAM" id="MobiDB-lite"/>
    </source>
</evidence>
<evidence type="ECO:0000256" key="2">
    <source>
        <dbReference type="ARBA" id="ARBA00022723"/>
    </source>
</evidence>
<keyword evidence="7" id="KW-0804">Transcription</keyword>
<dbReference type="Pfam" id="PF00096">
    <property type="entry name" value="zf-C2H2"/>
    <property type="match status" value="4"/>
</dbReference>
<dbReference type="SUPFAM" id="SSF57667">
    <property type="entry name" value="beta-beta-alpha zinc fingers"/>
    <property type="match status" value="4"/>
</dbReference>
<evidence type="ECO:0000259" key="11">
    <source>
        <dbReference type="PROSITE" id="PS50157"/>
    </source>
</evidence>
<keyword evidence="13" id="KW-1185">Reference proteome</keyword>
<proteinExistence type="predicted"/>
<dbReference type="InterPro" id="IPR013087">
    <property type="entry name" value="Znf_C2H2_type"/>
</dbReference>
<accession>A0AAW0Y9K1</accession>
<dbReference type="PROSITE" id="PS50157">
    <property type="entry name" value="ZINC_FINGER_C2H2_2"/>
    <property type="match status" value="9"/>
</dbReference>
<evidence type="ECO:0000313" key="12">
    <source>
        <dbReference type="EMBL" id="KAK8748407.1"/>
    </source>
</evidence>
<evidence type="ECO:0000313" key="13">
    <source>
        <dbReference type="Proteomes" id="UP001445076"/>
    </source>
</evidence>
<gene>
    <name evidence="12" type="ORF">OTU49_016126</name>
</gene>
<evidence type="ECO:0000256" key="3">
    <source>
        <dbReference type="ARBA" id="ARBA00022737"/>
    </source>
</evidence>
<feature type="domain" description="C2H2-type" evidence="11">
    <location>
        <begin position="864"/>
        <end position="887"/>
    </location>
</feature>
<dbReference type="PROSITE" id="PS00028">
    <property type="entry name" value="ZINC_FINGER_C2H2_1"/>
    <property type="match status" value="9"/>
</dbReference>
<evidence type="ECO:0000256" key="8">
    <source>
        <dbReference type="ARBA" id="ARBA00023242"/>
    </source>
</evidence>
<evidence type="ECO:0000256" key="7">
    <source>
        <dbReference type="ARBA" id="ARBA00023163"/>
    </source>
</evidence>
<dbReference type="GO" id="GO:0008270">
    <property type="term" value="F:zinc ion binding"/>
    <property type="evidence" value="ECO:0007669"/>
    <property type="project" value="UniProtKB-KW"/>
</dbReference>